<dbReference type="EMBL" id="JAWDJX010000050">
    <property type="protein sequence ID" value="KAK3048323.1"/>
    <property type="molecule type" value="Genomic_DNA"/>
</dbReference>
<evidence type="ECO:0000256" key="3">
    <source>
        <dbReference type="ARBA" id="ARBA00022771"/>
    </source>
</evidence>
<dbReference type="InterPro" id="IPR000330">
    <property type="entry name" value="SNF2_N"/>
</dbReference>
<proteinExistence type="predicted"/>
<comment type="caution">
    <text evidence="12">The sequence shown here is derived from an EMBL/GenBank/DDBJ whole genome shotgun (WGS) entry which is preliminary data.</text>
</comment>
<dbReference type="GO" id="GO:0000209">
    <property type="term" value="P:protein polyubiquitination"/>
    <property type="evidence" value="ECO:0007669"/>
    <property type="project" value="TreeGrafter"/>
</dbReference>
<dbReference type="Gene3D" id="3.40.50.300">
    <property type="entry name" value="P-loop containing nucleotide triphosphate hydrolases"/>
    <property type="match status" value="1"/>
</dbReference>
<dbReference type="InterPro" id="IPR014001">
    <property type="entry name" value="Helicase_ATP-bd"/>
</dbReference>
<feature type="domain" description="Helicase ATP-binding" evidence="10">
    <location>
        <begin position="342"/>
        <end position="543"/>
    </location>
</feature>
<organism evidence="12 13">
    <name type="scientific">Extremus antarcticus</name>
    <dbReference type="NCBI Taxonomy" id="702011"/>
    <lineage>
        <taxon>Eukaryota</taxon>
        <taxon>Fungi</taxon>
        <taxon>Dikarya</taxon>
        <taxon>Ascomycota</taxon>
        <taxon>Pezizomycotina</taxon>
        <taxon>Dothideomycetes</taxon>
        <taxon>Dothideomycetidae</taxon>
        <taxon>Mycosphaerellales</taxon>
        <taxon>Extremaceae</taxon>
        <taxon>Extremus</taxon>
    </lineage>
</organism>
<keyword evidence="3 7" id="KW-0863">Zinc-finger</keyword>
<dbReference type="InterPro" id="IPR001841">
    <property type="entry name" value="Znf_RING"/>
</dbReference>
<dbReference type="PROSITE" id="PS51192">
    <property type="entry name" value="HELICASE_ATP_BIND_1"/>
    <property type="match status" value="1"/>
</dbReference>
<feature type="compositionally biased region" description="Basic and acidic residues" evidence="8">
    <location>
        <begin position="745"/>
        <end position="754"/>
    </location>
</feature>
<dbReference type="InterPro" id="IPR013083">
    <property type="entry name" value="Znf_RING/FYVE/PHD"/>
</dbReference>
<evidence type="ECO:0000259" key="11">
    <source>
        <dbReference type="PROSITE" id="PS51194"/>
    </source>
</evidence>
<dbReference type="SUPFAM" id="SSF57850">
    <property type="entry name" value="RING/U-box"/>
    <property type="match status" value="1"/>
</dbReference>
<feature type="domain" description="RING-type" evidence="9">
    <location>
        <begin position="1146"/>
        <end position="1186"/>
    </location>
</feature>
<dbReference type="Pfam" id="PF00097">
    <property type="entry name" value="zf-C3HC4"/>
    <property type="match status" value="1"/>
</dbReference>
<evidence type="ECO:0000256" key="6">
    <source>
        <dbReference type="ARBA" id="ARBA00022840"/>
    </source>
</evidence>
<feature type="region of interest" description="Disordered" evidence="8">
    <location>
        <begin position="1208"/>
        <end position="1227"/>
    </location>
</feature>
<evidence type="ECO:0000256" key="5">
    <source>
        <dbReference type="ARBA" id="ARBA00022833"/>
    </source>
</evidence>
<evidence type="ECO:0000256" key="8">
    <source>
        <dbReference type="SAM" id="MobiDB-lite"/>
    </source>
</evidence>
<dbReference type="SMART" id="SM00184">
    <property type="entry name" value="RING"/>
    <property type="match status" value="1"/>
</dbReference>
<dbReference type="Pfam" id="PF26021">
    <property type="entry name" value="Ferritin_C144_05"/>
    <property type="match status" value="1"/>
</dbReference>
<dbReference type="GO" id="GO:0061630">
    <property type="term" value="F:ubiquitin protein ligase activity"/>
    <property type="evidence" value="ECO:0007669"/>
    <property type="project" value="TreeGrafter"/>
</dbReference>
<evidence type="ECO:0000256" key="2">
    <source>
        <dbReference type="ARBA" id="ARBA00022741"/>
    </source>
</evidence>
<dbReference type="Proteomes" id="UP001271007">
    <property type="component" value="Unassembled WGS sequence"/>
</dbReference>
<sequence>MAPVNEHCVTTVLTSSALSHEESTILVEAGGFAPMKWFLGHALNPAPEEQSGPPAKKRKLQFSESKSLRCETPEPAQHIPLSRVTVDLCFARSLDGRQAAEAEVKADVNLEGADSIKVDPTVIDRFGEHRLRLALPRVRGEVLVVDVTELPDHAREALRQAAVCRLRKASNSKSSLLAYWSRCTLTPSTGQLFSVVRLEITLFWRSRHSAFPSGVPTVMSERQLDYKMLFDTFPDSHRDEVDQSQPMTPQDFYESVHVPNKDQDTTKDFLGLLNSDLYPFQKRAVHWMLSREGVLYKQGRLHRLQNSQRDRDCDFYQEFVDADGDLCYVSHLQGIISRQRPDANPTRLLGGLLAEEMGLGKTVELAALLSVHKRPEPLPKAYVDGSGLEITPSRATLIIIPNTILQQWKSELARHAPALRVCHYEGVSSKKPEVEKTIEVMATEYDVVLSTYSTLTRELHFAEDPPDRDMRNAPKFERKRSPIVRLQWWRICLDEAQMVESGVSAAARVARRLPAVLKWVISGTPLKKNIQDLHGLLIFLDYKPLSEDTKLWNHLINNHKHLFRKVFETIALRHTKAQIREDIQLPEQKRVVVTIPFSATEEHNYAEMYNQMCKEVGVERDGSSTLEQWDPEDPSTIEKMRSWLTRLRQTCLHPQVGGHNRRALGRGRGPLRTVPEVLAVMLEQNATERRNDERALLASQLLRGHIVGNAQDNDRRSEDALQIYTLAMQRSGELVTEARQKLAEAEKREAEKGRSPANIDGEDAEESIVEVGRLRNSVRSALQLQHTCTFFAATACYQTKADINITEPDTQQFRDLEKQESALYERAKAVRREILLDSSRKSEALMRSIEGLVKQNTLTRIPSIKDLESLGGIESRRIVDKSDDLFNSVREQSKLVALWRAKMAEYLLKPLVDKDDDLETTGDEYEDSTKLQDELYVYFDALRALISSLNTCITGETAPLIDYEVQYAINAARTCLDPKTLDEHRKNVHAPRLTLELLGLRNKLRGDHGNLLSMRGLIQEARALEHSSHGQATGIRTAERAIARQHVNALQEIFNAHSKALAGIEKEVELFRSAQNQRLEFYRQLQELSDAVQPYKEELDQHLDLEALQKATEREQSHSKALKKLKSTSTFLLHLRESDQEVQEPCTICKETFLSGVLTVCGHKYCKECLAEWWKQEPSKPCAFCRSKLIKADLHDITYKPQRILAREEVESGTSSPSDGTSSSKSVSIYSGVDSHLLQEIKSIDLPISYGIKIDTLGRHLRWIRQHDPGAKSIVFSQYRDFLDVLSAALIEFKIGHSRLGHKGAVEKFKRDAAIDCLLLDAKTDSSGMTLVNATHVFICEPLIQTAVELQAIARVHRIGQTRSTTVWMYLVKDTVEEAIYDISVTRRLAHVQARQSHRAQKSRSATPAPLQENAIDAANSEEMQSAPLAKLLVAGKGGGEVVEKGDLWQCLFGKPQKPATVASVEEPALVARHRRAEAAEQRRADAMNLD</sequence>
<dbReference type="GO" id="GO:0006974">
    <property type="term" value="P:DNA damage response"/>
    <property type="evidence" value="ECO:0007669"/>
    <property type="project" value="TreeGrafter"/>
</dbReference>
<dbReference type="InterPro" id="IPR027417">
    <property type="entry name" value="P-loop_NTPase"/>
</dbReference>
<feature type="region of interest" description="Disordered" evidence="8">
    <location>
        <begin position="745"/>
        <end position="764"/>
    </location>
</feature>
<reference evidence="12" key="1">
    <citation type="submission" date="2023-04" db="EMBL/GenBank/DDBJ databases">
        <title>Black Yeasts Isolated from many extreme environments.</title>
        <authorList>
            <person name="Coleine C."/>
            <person name="Stajich J.E."/>
            <person name="Selbmann L."/>
        </authorList>
    </citation>
    <scope>NUCLEOTIDE SEQUENCE</scope>
    <source>
        <strain evidence="12">CCFEE 5312</strain>
    </source>
</reference>
<dbReference type="PROSITE" id="PS51194">
    <property type="entry name" value="HELICASE_CTER"/>
    <property type="match status" value="1"/>
</dbReference>
<dbReference type="InterPro" id="IPR038718">
    <property type="entry name" value="SNF2-like_sf"/>
</dbReference>
<dbReference type="InterPro" id="IPR059033">
    <property type="entry name" value="C144_05_dom"/>
</dbReference>
<dbReference type="InterPro" id="IPR001650">
    <property type="entry name" value="Helicase_C-like"/>
</dbReference>
<gene>
    <name evidence="12" type="ORF">LTR09_010316</name>
</gene>
<dbReference type="InterPro" id="IPR049730">
    <property type="entry name" value="SNF2/RAD54-like_C"/>
</dbReference>
<keyword evidence="4" id="KW-0378">Hydrolase</keyword>
<dbReference type="GO" id="GO:0008270">
    <property type="term" value="F:zinc ion binding"/>
    <property type="evidence" value="ECO:0007669"/>
    <property type="project" value="UniProtKB-KW"/>
</dbReference>
<dbReference type="PROSITE" id="PS00518">
    <property type="entry name" value="ZF_RING_1"/>
    <property type="match status" value="1"/>
</dbReference>
<evidence type="ECO:0000313" key="13">
    <source>
        <dbReference type="Proteomes" id="UP001271007"/>
    </source>
</evidence>
<keyword evidence="13" id="KW-1185">Reference proteome</keyword>
<dbReference type="GO" id="GO:0016787">
    <property type="term" value="F:hydrolase activity"/>
    <property type="evidence" value="ECO:0007669"/>
    <property type="project" value="UniProtKB-KW"/>
</dbReference>
<feature type="compositionally biased region" description="Low complexity" evidence="8">
    <location>
        <begin position="1212"/>
        <end position="1227"/>
    </location>
</feature>
<dbReference type="InterPro" id="IPR017907">
    <property type="entry name" value="Znf_RING_CS"/>
</dbReference>
<dbReference type="InterPro" id="IPR018957">
    <property type="entry name" value="Znf_C3HC4_RING-type"/>
</dbReference>
<feature type="domain" description="Helicase C-terminal" evidence="11">
    <location>
        <begin position="1256"/>
        <end position="1415"/>
    </location>
</feature>
<evidence type="ECO:0000259" key="10">
    <source>
        <dbReference type="PROSITE" id="PS51192"/>
    </source>
</evidence>
<dbReference type="GO" id="GO:0005634">
    <property type="term" value="C:nucleus"/>
    <property type="evidence" value="ECO:0007669"/>
    <property type="project" value="TreeGrafter"/>
</dbReference>
<keyword evidence="5" id="KW-0862">Zinc</keyword>
<name>A0AAJ0D7S3_9PEZI</name>
<keyword evidence="6" id="KW-0067">ATP-binding</keyword>
<evidence type="ECO:0000256" key="1">
    <source>
        <dbReference type="ARBA" id="ARBA00022723"/>
    </source>
</evidence>
<dbReference type="PANTHER" id="PTHR45865:SF1">
    <property type="entry name" value="E3 UBIQUITIN-PROTEIN LIGASE SHPRH"/>
    <property type="match status" value="1"/>
</dbReference>
<dbReference type="SMART" id="SM00487">
    <property type="entry name" value="DEXDc"/>
    <property type="match status" value="1"/>
</dbReference>
<dbReference type="CDD" id="cd18070">
    <property type="entry name" value="DEXQc_SHPRH"/>
    <property type="match status" value="1"/>
</dbReference>
<evidence type="ECO:0000259" key="9">
    <source>
        <dbReference type="PROSITE" id="PS50089"/>
    </source>
</evidence>
<accession>A0AAJ0D7S3</accession>
<dbReference type="Gene3D" id="3.40.50.10810">
    <property type="entry name" value="Tandem AAA-ATPase domain"/>
    <property type="match status" value="1"/>
</dbReference>
<dbReference type="CDD" id="cd18793">
    <property type="entry name" value="SF2_C_SNF"/>
    <property type="match status" value="1"/>
</dbReference>
<evidence type="ECO:0000256" key="4">
    <source>
        <dbReference type="ARBA" id="ARBA00022801"/>
    </source>
</evidence>
<evidence type="ECO:0000313" key="12">
    <source>
        <dbReference type="EMBL" id="KAK3048323.1"/>
    </source>
</evidence>
<dbReference type="Gene3D" id="3.30.40.10">
    <property type="entry name" value="Zinc/RING finger domain, C3HC4 (zinc finger)"/>
    <property type="match status" value="1"/>
</dbReference>
<keyword evidence="2" id="KW-0547">Nucleotide-binding</keyword>
<dbReference type="PROSITE" id="PS50089">
    <property type="entry name" value="ZF_RING_2"/>
    <property type="match status" value="1"/>
</dbReference>
<evidence type="ECO:0000256" key="7">
    <source>
        <dbReference type="PROSITE-ProRule" id="PRU00175"/>
    </source>
</evidence>
<dbReference type="Pfam" id="PF00176">
    <property type="entry name" value="SNF2-rel_dom"/>
    <property type="match status" value="1"/>
</dbReference>
<keyword evidence="1" id="KW-0479">Metal-binding</keyword>
<dbReference type="Pfam" id="PF00271">
    <property type="entry name" value="Helicase_C"/>
    <property type="match status" value="1"/>
</dbReference>
<dbReference type="GO" id="GO:0005524">
    <property type="term" value="F:ATP binding"/>
    <property type="evidence" value="ECO:0007669"/>
    <property type="project" value="InterPro"/>
</dbReference>
<protein>
    <submittedName>
        <fullName evidence="12">Uncharacterized protein</fullName>
    </submittedName>
</protein>
<dbReference type="InterPro" id="IPR052583">
    <property type="entry name" value="ATP-helicase/E3_Ub-Ligase"/>
</dbReference>
<dbReference type="PANTHER" id="PTHR45865">
    <property type="entry name" value="E3 UBIQUITIN-PROTEIN LIGASE SHPRH FAMILY MEMBER"/>
    <property type="match status" value="1"/>
</dbReference>
<dbReference type="SUPFAM" id="SSF52540">
    <property type="entry name" value="P-loop containing nucleoside triphosphate hydrolases"/>
    <property type="match status" value="2"/>
</dbReference>